<organism evidence="2 3">
    <name type="scientific">Diatrype stigma</name>
    <dbReference type="NCBI Taxonomy" id="117547"/>
    <lineage>
        <taxon>Eukaryota</taxon>
        <taxon>Fungi</taxon>
        <taxon>Dikarya</taxon>
        <taxon>Ascomycota</taxon>
        <taxon>Pezizomycotina</taxon>
        <taxon>Sordariomycetes</taxon>
        <taxon>Xylariomycetidae</taxon>
        <taxon>Xylariales</taxon>
        <taxon>Diatrypaceae</taxon>
        <taxon>Diatrype</taxon>
    </lineage>
</organism>
<dbReference type="Proteomes" id="UP001320420">
    <property type="component" value="Unassembled WGS sequence"/>
</dbReference>
<evidence type="ECO:0000313" key="3">
    <source>
        <dbReference type="Proteomes" id="UP001320420"/>
    </source>
</evidence>
<dbReference type="SUPFAM" id="SSF63748">
    <property type="entry name" value="Tudor/PWWP/MBT"/>
    <property type="match status" value="1"/>
</dbReference>
<feature type="compositionally biased region" description="Basic and acidic residues" evidence="1">
    <location>
        <begin position="685"/>
        <end position="712"/>
    </location>
</feature>
<feature type="compositionally biased region" description="Basic and acidic residues" evidence="1">
    <location>
        <begin position="92"/>
        <end position="101"/>
    </location>
</feature>
<feature type="compositionally biased region" description="Basic and acidic residues" evidence="1">
    <location>
        <begin position="488"/>
        <end position="505"/>
    </location>
</feature>
<evidence type="ECO:0000256" key="1">
    <source>
        <dbReference type="SAM" id="MobiDB-lite"/>
    </source>
</evidence>
<dbReference type="CDD" id="cd05162">
    <property type="entry name" value="PWWP"/>
    <property type="match status" value="1"/>
</dbReference>
<keyword evidence="3" id="KW-1185">Reference proteome</keyword>
<feature type="region of interest" description="Disordered" evidence="1">
    <location>
        <begin position="631"/>
        <end position="655"/>
    </location>
</feature>
<feature type="compositionally biased region" description="Basic and acidic residues" evidence="1">
    <location>
        <begin position="570"/>
        <end position="581"/>
    </location>
</feature>
<sequence>MDKLSSWQAWDAERKHIAQKYELQRTLCEKDLNEAKEQAYKWRDAKEKDWRSRFTPEDYAAIAPSLEENMQNRLEKAAQTYLQRMSTIEQECRKETDRHNNSWDTSTIVLPKESSIASKSSPAPTKSSGSPNKVITSEGRMLATINTSKRKGSPGPTPKPKRPRIKTSIPENSLLRTPSATPQSITKPLTDRTITFDAVFNNSEHKDFIMEYPRDSGNFYVLYCQEHQVHFTRSPAQGAAKHINGQMHGFLPKHYDVAVQEVGYLVIDCNQELANRHNREVDRAYEKGYKPENPLQCKKIRRASTKKPPFQKSTGSAGETRIATKSSSFKGIINPRTYNVYCAYWTDTRAMYPVLILGWDKQEEAGLEATLADTPLLDKSSSPPKCYIYDQDKIVGWAPGFEDGGAKVKSRQFPVMWFDDVHSWGWVDAASLREFSDYTPRPRLKKYFDVAYRWIAERGTSSPLQKREDMHGTIRQGTATGQETFPVTKRDGSSVKQDFRGESPKAHIPGAFDGELDDPELRRLAEKGGDTSSDEDYESSCVDRADIENLALHESRTTYRKSFFSFRNSSHSDHTAVHDQPSEGVPANNKPPPTPLSAPARPEPPSIKDFPFERPKVPQARALSQEVFPMPSTSLSKTDSQGDGPIAANPWNAQKADQAPAIVTGLRGSMAESTVTTSENNSVQRKYDHDSTLANPEEQKTSEEQTLSRDLPDNATPNRSSEPGRPEMPQYPSGPAKFAISQYTHGAVNWKKANLGGHCIPLYCSTDMKSVFSKGGAINIKIAATELRTFVREIDEETNGNGILTLIFQDTTTPPVKLVFDRDSGANNINLGKKQARVFTNWLRDCNIRPGRQ</sequence>
<protein>
    <submittedName>
        <fullName evidence="2">Uncharacterized protein</fullName>
    </submittedName>
</protein>
<feature type="compositionally biased region" description="Polar residues" evidence="1">
    <location>
        <begin position="671"/>
        <end position="684"/>
    </location>
</feature>
<feature type="compositionally biased region" description="Polar residues" evidence="1">
    <location>
        <begin position="631"/>
        <end position="641"/>
    </location>
</feature>
<feature type="compositionally biased region" description="Pro residues" evidence="1">
    <location>
        <begin position="589"/>
        <end position="605"/>
    </location>
</feature>
<feature type="compositionally biased region" description="Low complexity" evidence="1">
    <location>
        <begin position="111"/>
        <end position="131"/>
    </location>
</feature>
<feature type="region of interest" description="Disordered" evidence="1">
    <location>
        <begin position="570"/>
        <end position="612"/>
    </location>
</feature>
<dbReference type="EMBL" id="JAKJXP020000007">
    <property type="protein sequence ID" value="KAK7756349.1"/>
    <property type="molecule type" value="Genomic_DNA"/>
</dbReference>
<feature type="compositionally biased region" description="Polar residues" evidence="1">
    <location>
        <begin position="475"/>
        <end position="485"/>
    </location>
</feature>
<gene>
    <name evidence="2" type="ORF">SLS62_001575</name>
</gene>
<comment type="caution">
    <text evidence="2">The sequence shown here is derived from an EMBL/GenBank/DDBJ whole genome shotgun (WGS) entry which is preliminary data.</text>
</comment>
<feature type="compositionally biased region" description="Polar residues" evidence="1">
    <location>
        <begin position="174"/>
        <end position="187"/>
    </location>
</feature>
<reference evidence="2 3" key="1">
    <citation type="submission" date="2024-02" db="EMBL/GenBank/DDBJ databases">
        <title>De novo assembly and annotation of 12 fungi associated with fruit tree decline syndrome in Ontario, Canada.</title>
        <authorList>
            <person name="Sulman M."/>
            <person name="Ellouze W."/>
            <person name="Ilyukhin E."/>
        </authorList>
    </citation>
    <scope>NUCLEOTIDE SEQUENCE [LARGE SCALE GENOMIC DNA]</scope>
    <source>
        <strain evidence="2 3">M11/M66-122</strain>
    </source>
</reference>
<feature type="region of interest" description="Disordered" evidence="1">
    <location>
        <begin position="670"/>
        <end position="737"/>
    </location>
</feature>
<accession>A0AAN9YVW4</accession>
<dbReference type="AlphaFoldDB" id="A0AAN9YVW4"/>
<evidence type="ECO:0000313" key="2">
    <source>
        <dbReference type="EMBL" id="KAK7756349.1"/>
    </source>
</evidence>
<proteinExistence type="predicted"/>
<feature type="region of interest" description="Disordered" evidence="1">
    <location>
        <begin position="474"/>
        <end position="518"/>
    </location>
</feature>
<name>A0AAN9YVW4_9PEZI</name>
<feature type="region of interest" description="Disordered" evidence="1">
    <location>
        <begin position="92"/>
        <end position="188"/>
    </location>
</feature>